<reference evidence="2" key="2">
    <citation type="journal article" date="2015" name="Fish Shellfish Immunol.">
        <title>Early steps in the European eel (Anguilla anguilla)-Vibrio vulnificus interaction in the gills: Role of the RtxA13 toxin.</title>
        <authorList>
            <person name="Callol A."/>
            <person name="Pajuelo D."/>
            <person name="Ebbesson L."/>
            <person name="Teles M."/>
            <person name="MacKenzie S."/>
            <person name="Amaro C."/>
        </authorList>
    </citation>
    <scope>NUCLEOTIDE SEQUENCE</scope>
</reference>
<evidence type="ECO:0000256" key="1">
    <source>
        <dbReference type="SAM" id="MobiDB-lite"/>
    </source>
</evidence>
<evidence type="ECO:0000313" key="2">
    <source>
        <dbReference type="EMBL" id="JAH58275.1"/>
    </source>
</evidence>
<reference evidence="2" key="1">
    <citation type="submission" date="2014-11" db="EMBL/GenBank/DDBJ databases">
        <authorList>
            <person name="Amaro Gonzalez C."/>
        </authorList>
    </citation>
    <scope>NUCLEOTIDE SEQUENCE</scope>
</reference>
<accession>A0A0E9TZC7</accession>
<feature type="region of interest" description="Disordered" evidence="1">
    <location>
        <begin position="24"/>
        <end position="51"/>
    </location>
</feature>
<proteinExistence type="predicted"/>
<sequence>MSRLGRCFLSFQQLAISSNKIDSSGCHGKVYSSMPSNPSEREMHFPPFAMS</sequence>
<name>A0A0E9TZC7_ANGAN</name>
<organism evidence="2">
    <name type="scientific">Anguilla anguilla</name>
    <name type="common">European freshwater eel</name>
    <name type="synonym">Muraena anguilla</name>
    <dbReference type="NCBI Taxonomy" id="7936"/>
    <lineage>
        <taxon>Eukaryota</taxon>
        <taxon>Metazoa</taxon>
        <taxon>Chordata</taxon>
        <taxon>Craniata</taxon>
        <taxon>Vertebrata</taxon>
        <taxon>Euteleostomi</taxon>
        <taxon>Actinopterygii</taxon>
        <taxon>Neopterygii</taxon>
        <taxon>Teleostei</taxon>
        <taxon>Anguilliformes</taxon>
        <taxon>Anguillidae</taxon>
        <taxon>Anguilla</taxon>
    </lineage>
</organism>
<dbReference type="EMBL" id="GBXM01050302">
    <property type="protein sequence ID" value="JAH58275.1"/>
    <property type="molecule type" value="Transcribed_RNA"/>
</dbReference>
<dbReference type="AlphaFoldDB" id="A0A0E9TZC7"/>
<protein>
    <submittedName>
        <fullName evidence="2">Uncharacterized protein</fullName>
    </submittedName>
</protein>